<dbReference type="EMBL" id="OZ034824">
    <property type="protein sequence ID" value="CAL1673373.1"/>
    <property type="molecule type" value="Genomic_DNA"/>
</dbReference>
<sequence length="91" mass="10577">MYPSCRDDSGERIDFGARLKLLDSKTEEGTNFHLQQRCKARDSVRARWKTSKASGMVFCNGIRKDPMGFRIFAKIHTPDNLQLRKSQIRKM</sequence>
<gene>
    <name evidence="1" type="ORF">LPLAT_LOCUS281</name>
</gene>
<evidence type="ECO:0000313" key="2">
    <source>
        <dbReference type="Proteomes" id="UP001497644"/>
    </source>
</evidence>
<protein>
    <submittedName>
        <fullName evidence="1">Uncharacterized protein</fullName>
    </submittedName>
</protein>
<organism evidence="1 2">
    <name type="scientific">Lasius platythorax</name>
    <dbReference type="NCBI Taxonomy" id="488582"/>
    <lineage>
        <taxon>Eukaryota</taxon>
        <taxon>Metazoa</taxon>
        <taxon>Ecdysozoa</taxon>
        <taxon>Arthropoda</taxon>
        <taxon>Hexapoda</taxon>
        <taxon>Insecta</taxon>
        <taxon>Pterygota</taxon>
        <taxon>Neoptera</taxon>
        <taxon>Endopterygota</taxon>
        <taxon>Hymenoptera</taxon>
        <taxon>Apocrita</taxon>
        <taxon>Aculeata</taxon>
        <taxon>Formicoidea</taxon>
        <taxon>Formicidae</taxon>
        <taxon>Formicinae</taxon>
        <taxon>Lasius</taxon>
        <taxon>Lasius</taxon>
    </lineage>
</organism>
<reference evidence="1 2" key="1">
    <citation type="submission" date="2024-04" db="EMBL/GenBank/DDBJ databases">
        <authorList>
            <consortium name="Molecular Ecology Group"/>
        </authorList>
    </citation>
    <scope>NUCLEOTIDE SEQUENCE [LARGE SCALE GENOMIC DNA]</scope>
</reference>
<dbReference type="AlphaFoldDB" id="A0AAV2N0M6"/>
<evidence type="ECO:0000313" key="1">
    <source>
        <dbReference type="EMBL" id="CAL1673373.1"/>
    </source>
</evidence>
<accession>A0AAV2N0M6</accession>
<keyword evidence="2" id="KW-1185">Reference proteome</keyword>
<proteinExistence type="predicted"/>
<dbReference type="Proteomes" id="UP001497644">
    <property type="component" value="Chromosome 1"/>
</dbReference>
<name>A0AAV2N0M6_9HYME</name>